<keyword evidence="2" id="KW-0560">Oxidoreductase</keyword>
<dbReference type="PANTHER" id="PTHR43639:SF1">
    <property type="entry name" value="SHORT-CHAIN DEHYDROGENASE_REDUCTASE FAMILY PROTEIN"/>
    <property type="match status" value="1"/>
</dbReference>
<dbReference type="PROSITE" id="PS00061">
    <property type="entry name" value="ADH_SHORT"/>
    <property type="match status" value="1"/>
</dbReference>
<dbReference type="InterPro" id="IPR002347">
    <property type="entry name" value="SDR_fam"/>
</dbReference>
<reference evidence="3 6" key="1">
    <citation type="submission" date="2015-09" db="EMBL/GenBank/DDBJ databases">
        <title>Draft genome sequence of Acidiplasma aeolicum DSM 18409.</title>
        <authorList>
            <person name="Hemp J."/>
        </authorList>
    </citation>
    <scope>NUCLEOTIDE SEQUENCE [LARGE SCALE GENOMIC DNA]</scope>
    <source>
        <strain evidence="3 6">V</strain>
    </source>
</reference>
<reference evidence="4 5" key="2">
    <citation type="submission" date="2015-09" db="EMBL/GenBank/DDBJ databases">
        <title>Heavy metals and arsenic resistance mechanisms in polyextremophilic archaea of the family Ferroplasmaceae.</title>
        <authorList>
            <person name="Bulaev A.G."/>
            <person name="Kanygina A.V."/>
        </authorList>
    </citation>
    <scope>NUCLEOTIDE SEQUENCE [LARGE SCALE GENOMIC DNA]</scope>
    <source>
        <strain evidence="4 5">VT</strain>
    </source>
</reference>
<dbReference type="AlphaFoldDB" id="A0A0Q0RZ83"/>
<protein>
    <submittedName>
        <fullName evidence="4">Glucose dehydrogenase</fullName>
    </submittedName>
</protein>
<dbReference type="OrthoDB" id="7442at2157"/>
<dbReference type="PRINTS" id="PR00081">
    <property type="entry name" value="GDHRDH"/>
</dbReference>
<accession>A0A0Q0RZ83</accession>
<dbReference type="PANTHER" id="PTHR43639">
    <property type="entry name" value="OXIDOREDUCTASE, SHORT-CHAIN DEHYDROGENASE/REDUCTASE FAMILY (AFU_ORTHOLOGUE AFUA_5G02870)"/>
    <property type="match status" value="1"/>
</dbReference>
<evidence type="ECO:0000313" key="3">
    <source>
        <dbReference type="EMBL" id="KPV43740.1"/>
    </source>
</evidence>
<sequence>MKNINLTNKVALITGASGGIGRSIAMALADAGASVAVHYSSNLQNALDVVNAIKSNGGNAKEFNADVSSPESVEKLFNDVDSTFGRLDILVNSAGIDGVRQNIGDDDINSWQKVININLLGPYYCMRQALKRMQKNNGGVIINITSDHVVIPWSGYSAYCSSKAGLDMLTKTAAQENADKGIRIVSIAPGAIKTNINKSVWQNPETLKDLNGKIAMGYAGSADDVANAVLYLASDMASYVTGITLTVDGGMLIYPDFRHDG</sequence>
<gene>
    <name evidence="4" type="ORF">AOG54_02610</name>
    <name evidence="3" type="ORF">SE19_08920</name>
</gene>
<organism evidence="4 5">
    <name type="scientific">Acidiplasma aeolicum</name>
    <dbReference type="NCBI Taxonomy" id="507754"/>
    <lineage>
        <taxon>Archaea</taxon>
        <taxon>Methanobacteriati</taxon>
        <taxon>Thermoplasmatota</taxon>
        <taxon>Thermoplasmata</taxon>
        <taxon>Thermoplasmatales</taxon>
        <taxon>Ferroplasmaceae</taxon>
        <taxon>Acidiplasma</taxon>
    </lineage>
</organism>
<dbReference type="InterPro" id="IPR020904">
    <property type="entry name" value="Sc_DH/Rdtase_CS"/>
</dbReference>
<evidence type="ECO:0000313" key="5">
    <source>
        <dbReference type="Proteomes" id="UP000050320"/>
    </source>
</evidence>
<dbReference type="InterPro" id="IPR036291">
    <property type="entry name" value="NAD(P)-bd_dom_sf"/>
</dbReference>
<dbReference type="FunFam" id="3.40.50.720:FF:000084">
    <property type="entry name" value="Short-chain dehydrogenase reductase"/>
    <property type="match status" value="1"/>
</dbReference>
<evidence type="ECO:0000313" key="6">
    <source>
        <dbReference type="Proteomes" id="UP000050515"/>
    </source>
</evidence>
<dbReference type="Pfam" id="PF13561">
    <property type="entry name" value="adh_short_C2"/>
    <property type="match status" value="1"/>
</dbReference>
<evidence type="ECO:0000313" key="4">
    <source>
        <dbReference type="EMBL" id="KQB35838.1"/>
    </source>
</evidence>
<evidence type="ECO:0000256" key="1">
    <source>
        <dbReference type="ARBA" id="ARBA00006484"/>
    </source>
</evidence>
<keyword evidence="5" id="KW-1185">Reference proteome</keyword>
<name>A0A0Q0RZ83_9ARCH</name>
<dbReference type="GO" id="GO:0016491">
    <property type="term" value="F:oxidoreductase activity"/>
    <property type="evidence" value="ECO:0007669"/>
    <property type="project" value="UniProtKB-KW"/>
</dbReference>
<dbReference type="Proteomes" id="UP000050515">
    <property type="component" value="Unassembled WGS sequence"/>
</dbReference>
<dbReference type="NCBIfam" id="NF005559">
    <property type="entry name" value="PRK07231.1"/>
    <property type="match status" value="1"/>
</dbReference>
<dbReference type="Gene3D" id="3.40.50.720">
    <property type="entry name" value="NAD(P)-binding Rossmann-like Domain"/>
    <property type="match status" value="1"/>
</dbReference>
<dbReference type="EMBL" id="LKBG01000078">
    <property type="protein sequence ID" value="KQB35838.1"/>
    <property type="molecule type" value="Genomic_DNA"/>
</dbReference>
<evidence type="ECO:0000256" key="2">
    <source>
        <dbReference type="ARBA" id="ARBA00023002"/>
    </source>
</evidence>
<dbReference type="Proteomes" id="UP000050320">
    <property type="component" value="Unassembled WGS sequence"/>
</dbReference>
<dbReference type="EMBL" id="LJCQ01000434">
    <property type="protein sequence ID" value="KPV43740.1"/>
    <property type="molecule type" value="Genomic_DNA"/>
</dbReference>
<dbReference type="SUPFAM" id="SSF51735">
    <property type="entry name" value="NAD(P)-binding Rossmann-fold domains"/>
    <property type="match status" value="1"/>
</dbReference>
<comment type="caution">
    <text evidence="4">The sequence shown here is derived from an EMBL/GenBank/DDBJ whole genome shotgun (WGS) entry which is preliminary data.</text>
</comment>
<proteinExistence type="inferred from homology"/>
<comment type="similarity">
    <text evidence="1">Belongs to the short-chain dehydrogenases/reductases (SDR) family.</text>
</comment>
<dbReference type="PRINTS" id="PR00080">
    <property type="entry name" value="SDRFAMILY"/>
</dbReference>
<dbReference type="PATRIC" id="fig|507754.4.peg.926"/>